<dbReference type="Gene3D" id="1.20.1250.20">
    <property type="entry name" value="MFS general substrate transporter like domains"/>
    <property type="match status" value="1"/>
</dbReference>
<evidence type="ECO:0000256" key="3">
    <source>
        <dbReference type="ARBA" id="ARBA00022989"/>
    </source>
</evidence>
<evidence type="ECO:0000256" key="5">
    <source>
        <dbReference type="SAM" id="Phobius"/>
    </source>
</evidence>
<keyword evidence="7" id="KW-1185">Reference proteome</keyword>
<gene>
    <name evidence="6" type="ORF">TCAL_13873</name>
</gene>
<feature type="transmembrane region" description="Helical" evidence="5">
    <location>
        <begin position="74"/>
        <end position="96"/>
    </location>
</feature>
<dbReference type="SUPFAM" id="SSF103473">
    <property type="entry name" value="MFS general substrate transporter"/>
    <property type="match status" value="1"/>
</dbReference>
<accession>A0A553NP00</accession>
<feature type="transmembrane region" description="Helical" evidence="5">
    <location>
        <begin position="235"/>
        <end position="260"/>
    </location>
</feature>
<protein>
    <recommendedName>
        <fullName evidence="8">Major facilitator superfamily associated domain-containing protein</fullName>
    </recommendedName>
</protein>
<evidence type="ECO:0000256" key="4">
    <source>
        <dbReference type="ARBA" id="ARBA00023136"/>
    </source>
</evidence>
<dbReference type="GO" id="GO:0016020">
    <property type="term" value="C:membrane"/>
    <property type="evidence" value="ECO:0007669"/>
    <property type="project" value="UniProtKB-SubCell"/>
</dbReference>
<dbReference type="AlphaFoldDB" id="A0A553NP00"/>
<keyword evidence="3 5" id="KW-1133">Transmembrane helix</keyword>
<name>A0A553NP00_TIGCA</name>
<sequence length="330" mass="37649">MRNLGQCFCVVFKNITVEPVLFLYMLGVYLLYSVFQNLVYEKVCLEHNNSTVCADLYHPDHEDQLTLVQQEASYWIKVSTFAMVLPSIVVDCYMGSWSDVFGRKPTLLLPPFGAFLGALVYCYMVLAYMSVVSPLKQRTTRISILLSMNFLAGTTGPFASGYLATNFSPLFVFVCIAACHLLCMSYTLIFVDNIYPNGMTKPLEWNWTQIFSLGHLKSSFRICFVERSGNEKRNILVLLVMLIILQLITAGEMDIVFLFLKDKPIKMEFQMFSYWFGSRYGMSSLMLLVLMPILKQTLKVQDKWVCLMGLLSKMSALTLLSFSFSVTMAF</sequence>
<dbReference type="InterPro" id="IPR036259">
    <property type="entry name" value="MFS_trans_sf"/>
</dbReference>
<evidence type="ECO:0008006" key="8">
    <source>
        <dbReference type="Google" id="ProtNLM"/>
    </source>
</evidence>
<feature type="transmembrane region" description="Helical" evidence="5">
    <location>
        <begin position="170"/>
        <end position="191"/>
    </location>
</feature>
<feature type="transmembrane region" description="Helical" evidence="5">
    <location>
        <begin position="144"/>
        <end position="164"/>
    </location>
</feature>
<dbReference type="Proteomes" id="UP000318571">
    <property type="component" value="Chromosome 4"/>
</dbReference>
<feature type="transmembrane region" description="Helical" evidence="5">
    <location>
        <begin position="20"/>
        <end position="40"/>
    </location>
</feature>
<dbReference type="EMBL" id="VCGU01000011">
    <property type="protein sequence ID" value="TRY67127.1"/>
    <property type="molecule type" value="Genomic_DNA"/>
</dbReference>
<keyword evidence="4 5" id="KW-0472">Membrane</keyword>
<keyword evidence="2 5" id="KW-0812">Transmembrane</keyword>
<feature type="transmembrane region" description="Helical" evidence="5">
    <location>
        <begin position="272"/>
        <end position="293"/>
    </location>
</feature>
<evidence type="ECO:0000256" key="2">
    <source>
        <dbReference type="ARBA" id="ARBA00022692"/>
    </source>
</evidence>
<dbReference type="PANTHER" id="PTHR23507">
    <property type="entry name" value="ZGC:174356"/>
    <property type="match status" value="1"/>
</dbReference>
<feature type="transmembrane region" description="Helical" evidence="5">
    <location>
        <begin position="305"/>
        <end position="326"/>
    </location>
</feature>
<evidence type="ECO:0000313" key="6">
    <source>
        <dbReference type="EMBL" id="TRY67127.1"/>
    </source>
</evidence>
<dbReference type="PANTHER" id="PTHR23507:SF1">
    <property type="entry name" value="FI18259P1-RELATED"/>
    <property type="match status" value="1"/>
</dbReference>
<feature type="transmembrane region" description="Helical" evidence="5">
    <location>
        <begin position="108"/>
        <end position="132"/>
    </location>
</feature>
<evidence type="ECO:0000313" key="7">
    <source>
        <dbReference type="Proteomes" id="UP000318571"/>
    </source>
</evidence>
<feature type="non-terminal residue" evidence="6">
    <location>
        <position position="330"/>
    </location>
</feature>
<proteinExistence type="predicted"/>
<comment type="subcellular location">
    <subcellularLocation>
        <location evidence="1">Membrane</location>
        <topology evidence="1">Multi-pass membrane protein</topology>
    </subcellularLocation>
</comment>
<reference evidence="6 7" key="1">
    <citation type="journal article" date="2018" name="Nat. Ecol. Evol.">
        <title>Genomic signatures of mitonuclear coevolution across populations of Tigriopus californicus.</title>
        <authorList>
            <person name="Barreto F.S."/>
            <person name="Watson E.T."/>
            <person name="Lima T.G."/>
            <person name="Willett C.S."/>
            <person name="Edmands S."/>
            <person name="Li W."/>
            <person name="Burton R.S."/>
        </authorList>
    </citation>
    <scope>NUCLEOTIDE SEQUENCE [LARGE SCALE GENOMIC DNA]</scope>
    <source>
        <strain evidence="6 7">San Diego</strain>
    </source>
</reference>
<comment type="caution">
    <text evidence="6">The sequence shown here is derived from an EMBL/GenBank/DDBJ whole genome shotgun (WGS) entry which is preliminary data.</text>
</comment>
<dbReference type="OMA" id="MISKQVD"/>
<dbReference type="GO" id="GO:0022857">
    <property type="term" value="F:transmembrane transporter activity"/>
    <property type="evidence" value="ECO:0007669"/>
    <property type="project" value="TreeGrafter"/>
</dbReference>
<evidence type="ECO:0000256" key="1">
    <source>
        <dbReference type="ARBA" id="ARBA00004141"/>
    </source>
</evidence>
<organism evidence="6 7">
    <name type="scientific">Tigriopus californicus</name>
    <name type="common">Marine copepod</name>
    <dbReference type="NCBI Taxonomy" id="6832"/>
    <lineage>
        <taxon>Eukaryota</taxon>
        <taxon>Metazoa</taxon>
        <taxon>Ecdysozoa</taxon>
        <taxon>Arthropoda</taxon>
        <taxon>Crustacea</taxon>
        <taxon>Multicrustacea</taxon>
        <taxon>Hexanauplia</taxon>
        <taxon>Copepoda</taxon>
        <taxon>Harpacticoida</taxon>
        <taxon>Harpacticidae</taxon>
        <taxon>Tigriopus</taxon>
    </lineage>
</organism>